<protein>
    <recommendedName>
        <fullName evidence="3">5'-nucleotidase</fullName>
        <ecNumber evidence="3">3.1.3.5</ecNumber>
    </recommendedName>
</protein>
<dbReference type="GO" id="GO:0000287">
    <property type="term" value="F:magnesium ion binding"/>
    <property type="evidence" value="ECO:0007669"/>
    <property type="project" value="InterPro"/>
</dbReference>
<proteinExistence type="inferred from homology"/>
<keyword evidence="5" id="KW-0547">Nucleotide-binding</keyword>
<dbReference type="GO" id="GO:0008253">
    <property type="term" value="F:5'-nucleotidase activity"/>
    <property type="evidence" value="ECO:0007669"/>
    <property type="project" value="UniProtKB-EC"/>
</dbReference>
<evidence type="ECO:0000256" key="7">
    <source>
        <dbReference type="ARBA" id="ARBA00022842"/>
    </source>
</evidence>
<accession>A0AAV5ULY3</accession>
<dbReference type="Gene3D" id="3.40.50.1000">
    <property type="entry name" value="HAD superfamily/HAD-like"/>
    <property type="match status" value="1"/>
</dbReference>
<dbReference type="GO" id="GO:0009117">
    <property type="term" value="P:nucleotide metabolic process"/>
    <property type="evidence" value="ECO:0007669"/>
    <property type="project" value="UniProtKB-KW"/>
</dbReference>
<gene>
    <name evidence="9" type="ORF">PENTCL1PPCAC_30206</name>
</gene>
<dbReference type="PANTHER" id="PTHR13045:SF0">
    <property type="entry name" value="7-METHYLGUANOSINE PHOSPHATE-SPECIFIC 5'-NUCLEOTIDASE"/>
    <property type="match status" value="1"/>
</dbReference>
<dbReference type="EMBL" id="BTSX01000006">
    <property type="protein sequence ID" value="GMT08032.1"/>
    <property type="molecule type" value="Genomic_DNA"/>
</dbReference>
<dbReference type="InterPro" id="IPR006434">
    <property type="entry name" value="Pyrimidine_nucleotidase_eu"/>
</dbReference>
<keyword evidence="10" id="KW-1185">Reference proteome</keyword>
<dbReference type="InterPro" id="IPR023214">
    <property type="entry name" value="HAD_sf"/>
</dbReference>
<reference evidence="9" key="1">
    <citation type="submission" date="2023-10" db="EMBL/GenBank/DDBJ databases">
        <title>Genome assembly of Pristionchus species.</title>
        <authorList>
            <person name="Yoshida K."/>
            <person name="Sommer R.J."/>
        </authorList>
    </citation>
    <scope>NUCLEOTIDE SEQUENCE</scope>
    <source>
        <strain evidence="9">RS0144</strain>
    </source>
</reference>
<dbReference type="Proteomes" id="UP001432027">
    <property type="component" value="Unassembled WGS sequence"/>
</dbReference>
<comment type="similarity">
    <text evidence="2">Belongs to the pyrimidine 5'-nucleotidase family.</text>
</comment>
<keyword evidence="7" id="KW-0460">Magnesium</keyword>
<evidence type="ECO:0000256" key="4">
    <source>
        <dbReference type="ARBA" id="ARBA00022723"/>
    </source>
</evidence>
<evidence type="ECO:0000313" key="10">
    <source>
        <dbReference type="Proteomes" id="UP001432027"/>
    </source>
</evidence>
<evidence type="ECO:0000256" key="3">
    <source>
        <dbReference type="ARBA" id="ARBA00012643"/>
    </source>
</evidence>
<sequence length="69" mass="7920">NMHLISNIMAYDDKNAVSGFREPLIHTFNKNGAEEHFYEEMRQRDNVILKGDSMGDLHMDVGVENHSEA</sequence>
<evidence type="ECO:0000313" key="9">
    <source>
        <dbReference type="EMBL" id="GMT08032.1"/>
    </source>
</evidence>
<dbReference type="GO" id="GO:0005737">
    <property type="term" value="C:cytoplasm"/>
    <property type="evidence" value="ECO:0007669"/>
    <property type="project" value="InterPro"/>
</dbReference>
<dbReference type="PANTHER" id="PTHR13045">
    <property type="entry name" value="5'-NUCLEOTIDASE"/>
    <property type="match status" value="1"/>
</dbReference>
<comment type="caution">
    <text evidence="9">The sequence shown here is derived from an EMBL/GenBank/DDBJ whole genome shotgun (WGS) entry which is preliminary data.</text>
</comment>
<dbReference type="InterPro" id="IPR036412">
    <property type="entry name" value="HAD-like_sf"/>
</dbReference>
<organism evidence="9 10">
    <name type="scientific">Pristionchus entomophagus</name>
    <dbReference type="NCBI Taxonomy" id="358040"/>
    <lineage>
        <taxon>Eukaryota</taxon>
        <taxon>Metazoa</taxon>
        <taxon>Ecdysozoa</taxon>
        <taxon>Nematoda</taxon>
        <taxon>Chromadorea</taxon>
        <taxon>Rhabditida</taxon>
        <taxon>Rhabditina</taxon>
        <taxon>Diplogasteromorpha</taxon>
        <taxon>Diplogasteroidea</taxon>
        <taxon>Neodiplogasteridae</taxon>
        <taxon>Pristionchus</taxon>
    </lineage>
</organism>
<dbReference type="SUPFAM" id="SSF56784">
    <property type="entry name" value="HAD-like"/>
    <property type="match status" value="1"/>
</dbReference>
<dbReference type="AlphaFoldDB" id="A0AAV5ULY3"/>
<keyword evidence="6" id="KW-0378">Hydrolase</keyword>
<dbReference type="Pfam" id="PF05822">
    <property type="entry name" value="UMPH-1"/>
    <property type="match status" value="1"/>
</dbReference>
<comment type="catalytic activity">
    <reaction evidence="1">
        <text>a ribonucleoside 5'-phosphate + H2O = a ribonucleoside + phosphate</text>
        <dbReference type="Rhea" id="RHEA:12484"/>
        <dbReference type="ChEBI" id="CHEBI:15377"/>
        <dbReference type="ChEBI" id="CHEBI:18254"/>
        <dbReference type="ChEBI" id="CHEBI:43474"/>
        <dbReference type="ChEBI" id="CHEBI:58043"/>
        <dbReference type="EC" id="3.1.3.5"/>
    </reaction>
</comment>
<name>A0AAV5ULY3_9BILA</name>
<evidence type="ECO:0000256" key="8">
    <source>
        <dbReference type="ARBA" id="ARBA00023080"/>
    </source>
</evidence>
<dbReference type="GO" id="GO:0000166">
    <property type="term" value="F:nucleotide binding"/>
    <property type="evidence" value="ECO:0007669"/>
    <property type="project" value="UniProtKB-KW"/>
</dbReference>
<keyword evidence="8" id="KW-0546">Nucleotide metabolism</keyword>
<evidence type="ECO:0000256" key="6">
    <source>
        <dbReference type="ARBA" id="ARBA00022801"/>
    </source>
</evidence>
<evidence type="ECO:0000256" key="1">
    <source>
        <dbReference type="ARBA" id="ARBA00000815"/>
    </source>
</evidence>
<keyword evidence="4" id="KW-0479">Metal-binding</keyword>
<evidence type="ECO:0000256" key="2">
    <source>
        <dbReference type="ARBA" id="ARBA00008389"/>
    </source>
</evidence>
<evidence type="ECO:0000256" key="5">
    <source>
        <dbReference type="ARBA" id="ARBA00022741"/>
    </source>
</evidence>
<feature type="non-terminal residue" evidence="9">
    <location>
        <position position="69"/>
    </location>
</feature>
<feature type="non-terminal residue" evidence="9">
    <location>
        <position position="1"/>
    </location>
</feature>
<dbReference type="EC" id="3.1.3.5" evidence="3"/>